<reference evidence="4 5" key="1">
    <citation type="submission" date="2023-11" db="EMBL/GenBank/DDBJ databases">
        <title>Halocaridina rubra genome assembly.</title>
        <authorList>
            <person name="Smith C."/>
        </authorList>
    </citation>
    <scope>NUCLEOTIDE SEQUENCE [LARGE SCALE GENOMIC DNA]</scope>
    <source>
        <strain evidence="4">EP-1</strain>
        <tissue evidence="4">Whole</tissue>
    </source>
</reference>
<keyword evidence="2" id="KW-0732">Signal</keyword>
<dbReference type="Gene3D" id="3.50.4.10">
    <property type="entry name" value="Hepatocyte Growth Factor"/>
    <property type="match status" value="1"/>
</dbReference>
<sequence>MSEQARGHMAVKVLFLLLAIALHGPSLCEAACQPVEIPGEGDYAVPNYAKYFDKPFTLLLEMTEINKNKTEYVKQSYYKALRQDVMMETSSVSITNNGTFVVYHYFPQTGKYIEEYNDACIEPGGLPGWLPYGWYDEKHPPTSYGPATILRNVIYEKTRYEENHHIVNNMKCERWYACIGGTVEVHLYFSARSEFNMPEQSMFDEDPVIADRIPVMFEVLPEDPDKHIRYSVVEFVPYLHMHSNIETPRGLACEDKVSIAPGMTPPNIPKHFSMEEELVQNSMIDGILYGTKQHLDKAQVTYSEDLSMTKVEFVPSRAGEEQPVISDRIIHDFNTGVQYVIDKVLGNCSIDFIPPYSFDVDHAGVIGGYGSMSTPNGLFHLDDTYAYVGDRTTRGLRGDLFTSTRKDIPDPSTGFVNNFPKAVLEYYFSQGLETSPSGLIPVQMPTRGDFFLYNKSNEQQMIFTMTTNFYNFKEIGMFSTDEFSVMECYDRYHEDWSTLYIFFPATEDHFGAVSVKPDEFQNSVFMQILVLGDVSPARIGQIDVSNGISGWYANTTNSDTIIVSVKFMERISYIYGYKVPETVNEKPGKDEFRIDNYDLDGCAESCTLKTDPPCKSFHLCGGDTCFLSDNEGPQGEQNLNVSRCLHWVSSHENTTFTDLPTAEVDERLRNATVHGDFAFIIKYKNRDIKFNASFSMMVKTPDPHDPVLMQFSLFAKRKTIADPDFRVKGAGSWADCLTVCVSWREFRCETAVHYSDSGDCLLYTQHTNEINETRFHQRAFSYVHSSKSYCWFTFQIAKPFSPVRESSYMRMACSSINLENFTRYYVTDYKMMLGGLSISTPGLTVPGYSPELCAWECSNSNEDFDCNSFEFCWYESMCHLHKEKFMDVSNGGNYTIGQPCVHFEKKDDQLFTRYPSQGMPNNKHKLVSQISSIQSCAQQCLEATSETCQSYDFCLVCHDEDVEVCGNNKEGFNMCFLSNHHIGEPDLTLGKAVNCDHYSRDSFDGVDYPSWIGSQRKTSKPYTGGSMAGLAFGMIFLGIALALAVLFIISKVRPSSVPNELTLSSMKFSSEGQGESET</sequence>
<feature type="signal peptide" evidence="2">
    <location>
        <begin position="1"/>
        <end position="30"/>
    </location>
</feature>
<dbReference type="SMART" id="SM00473">
    <property type="entry name" value="PAN_AP"/>
    <property type="match status" value="2"/>
</dbReference>
<dbReference type="PROSITE" id="PS50948">
    <property type="entry name" value="PAN"/>
    <property type="match status" value="1"/>
</dbReference>
<name>A0AAN8WXN0_HALRR</name>
<organism evidence="4 5">
    <name type="scientific">Halocaridina rubra</name>
    <name type="common">Hawaiian red shrimp</name>
    <dbReference type="NCBI Taxonomy" id="373956"/>
    <lineage>
        <taxon>Eukaryota</taxon>
        <taxon>Metazoa</taxon>
        <taxon>Ecdysozoa</taxon>
        <taxon>Arthropoda</taxon>
        <taxon>Crustacea</taxon>
        <taxon>Multicrustacea</taxon>
        <taxon>Malacostraca</taxon>
        <taxon>Eumalacostraca</taxon>
        <taxon>Eucarida</taxon>
        <taxon>Decapoda</taxon>
        <taxon>Pleocyemata</taxon>
        <taxon>Caridea</taxon>
        <taxon>Atyoidea</taxon>
        <taxon>Atyidae</taxon>
        <taxon>Halocaridina</taxon>
    </lineage>
</organism>
<dbReference type="PANTHER" id="PTHR36902">
    <property type="entry name" value="ENRICHED IN SURFACE-LABELED PROTEOME PROTEIN 9"/>
    <property type="match status" value="1"/>
</dbReference>
<evidence type="ECO:0000256" key="2">
    <source>
        <dbReference type="SAM" id="SignalP"/>
    </source>
</evidence>
<evidence type="ECO:0000259" key="3">
    <source>
        <dbReference type="PROSITE" id="PS50948"/>
    </source>
</evidence>
<proteinExistence type="predicted"/>
<dbReference type="Proteomes" id="UP001381693">
    <property type="component" value="Unassembled WGS sequence"/>
</dbReference>
<dbReference type="Pfam" id="PF25898">
    <property type="entry name" value="LolA_2nd_metazoa"/>
    <property type="match status" value="1"/>
</dbReference>
<dbReference type="EMBL" id="JAXCGZ010017311">
    <property type="protein sequence ID" value="KAK7068314.1"/>
    <property type="molecule type" value="Genomic_DNA"/>
</dbReference>
<keyword evidence="1" id="KW-0812">Transmembrane</keyword>
<dbReference type="PANTHER" id="PTHR36902:SF1">
    <property type="entry name" value="ENRICHED IN SURFACE-LABELED PROTEOME PROTEIN 9"/>
    <property type="match status" value="1"/>
</dbReference>
<comment type="caution">
    <text evidence="4">The sequence shown here is derived from an EMBL/GenBank/DDBJ whole genome shotgun (WGS) entry which is preliminary data.</text>
</comment>
<dbReference type="AlphaFoldDB" id="A0AAN8WXN0"/>
<dbReference type="InterPro" id="IPR058831">
    <property type="entry name" value="LolA-like_dom_2nd"/>
</dbReference>
<evidence type="ECO:0000313" key="4">
    <source>
        <dbReference type="EMBL" id="KAK7068314.1"/>
    </source>
</evidence>
<keyword evidence="1" id="KW-0472">Membrane</keyword>
<keyword evidence="1" id="KW-1133">Transmembrane helix</keyword>
<accession>A0AAN8WXN0</accession>
<dbReference type="InterPro" id="IPR003609">
    <property type="entry name" value="Pan_app"/>
</dbReference>
<evidence type="ECO:0000313" key="5">
    <source>
        <dbReference type="Proteomes" id="UP001381693"/>
    </source>
</evidence>
<feature type="domain" description="Apple" evidence="3">
    <location>
        <begin position="900"/>
        <end position="1002"/>
    </location>
</feature>
<feature type="transmembrane region" description="Helical" evidence="1">
    <location>
        <begin position="1027"/>
        <end position="1049"/>
    </location>
</feature>
<dbReference type="SUPFAM" id="SSF57414">
    <property type="entry name" value="Hairpin loop containing domain-like"/>
    <property type="match status" value="1"/>
</dbReference>
<keyword evidence="5" id="KW-1185">Reference proteome</keyword>
<gene>
    <name evidence="4" type="ORF">SK128_004801</name>
</gene>
<protein>
    <recommendedName>
        <fullName evidence="3">Apple domain-containing protein</fullName>
    </recommendedName>
</protein>
<evidence type="ECO:0000256" key="1">
    <source>
        <dbReference type="SAM" id="Phobius"/>
    </source>
</evidence>
<feature type="chain" id="PRO_5042943107" description="Apple domain-containing protein" evidence="2">
    <location>
        <begin position="31"/>
        <end position="1078"/>
    </location>
</feature>